<feature type="domain" description="Chitin-binding type-2" evidence="7">
    <location>
        <begin position="121"/>
        <end position="179"/>
    </location>
</feature>
<dbReference type="InterPro" id="IPR036508">
    <property type="entry name" value="Chitin-bd_dom_sf"/>
</dbReference>
<keyword evidence="5" id="KW-0325">Glycoprotein</keyword>
<organism evidence="8 9">
    <name type="scientific">Nicrophorus vespilloides</name>
    <name type="common">Boreal carrion beetle</name>
    <dbReference type="NCBI Taxonomy" id="110193"/>
    <lineage>
        <taxon>Eukaryota</taxon>
        <taxon>Metazoa</taxon>
        <taxon>Ecdysozoa</taxon>
        <taxon>Arthropoda</taxon>
        <taxon>Hexapoda</taxon>
        <taxon>Insecta</taxon>
        <taxon>Pterygota</taxon>
        <taxon>Neoptera</taxon>
        <taxon>Endopterygota</taxon>
        <taxon>Coleoptera</taxon>
        <taxon>Polyphaga</taxon>
        <taxon>Staphyliniformia</taxon>
        <taxon>Silphidae</taxon>
        <taxon>Nicrophorinae</taxon>
        <taxon>Nicrophorus</taxon>
    </lineage>
</organism>
<evidence type="ECO:0000256" key="2">
    <source>
        <dbReference type="ARBA" id="ARBA00022729"/>
    </source>
</evidence>
<keyword evidence="8" id="KW-1185">Reference proteome</keyword>
<keyword evidence="3" id="KW-0677">Repeat</keyword>
<evidence type="ECO:0000256" key="4">
    <source>
        <dbReference type="ARBA" id="ARBA00023157"/>
    </source>
</evidence>
<dbReference type="SMART" id="SM00494">
    <property type="entry name" value="ChtBD2"/>
    <property type="match status" value="3"/>
</dbReference>
<keyword evidence="2 6" id="KW-0732">Signal</keyword>
<dbReference type="InterPro" id="IPR002557">
    <property type="entry name" value="Chitin-bd_dom"/>
</dbReference>
<evidence type="ECO:0000256" key="3">
    <source>
        <dbReference type="ARBA" id="ARBA00022737"/>
    </source>
</evidence>
<evidence type="ECO:0000313" key="9">
    <source>
        <dbReference type="RefSeq" id="XP_017774814.1"/>
    </source>
</evidence>
<keyword evidence="1" id="KW-0147">Chitin-binding</keyword>
<dbReference type="PANTHER" id="PTHR23301:SF98">
    <property type="entry name" value="CHITIN-BINDING TYPE-2 DOMAIN-CONTAINING PROTEIN-RELATED"/>
    <property type="match status" value="1"/>
</dbReference>
<reference evidence="9" key="1">
    <citation type="submission" date="2025-08" db="UniProtKB">
        <authorList>
            <consortium name="RefSeq"/>
        </authorList>
    </citation>
    <scope>IDENTIFICATION</scope>
    <source>
        <tissue evidence="9">Whole Larva</tissue>
    </source>
</reference>
<dbReference type="Pfam" id="PF01607">
    <property type="entry name" value="CBM_14"/>
    <property type="match status" value="3"/>
</dbReference>
<accession>A0ABM1MJR4</accession>
<sequence>MANFSMSNYFLLAVAALLVTQAISQRRFNNANYQQQQQKQQQNFYNNPSPNTVSNVHCPEANGTFATSTCDGYIECKDGVGEEKLCADGLLFNPDVRGFPCQYPIDVDCTGRTGTQPPQATEECPHQYGYFALGDATHCGQFKNCAAGRGYTFDCPEGLAFNSQSYRCDWPDQVPDCDAEAFLGFSCPPVAKGFLSEEYRYFRSPNDCQRYFVCVSGKPRMYNCGEGLAYNELSRECDGIENVTGCAPAYNANYDQQLKKQQQQPLQQHKPQVFRG</sequence>
<evidence type="ECO:0000256" key="1">
    <source>
        <dbReference type="ARBA" id="ARBA00022669"/>
    </source>
</evidence>
<evidence type="ECO:0000313" key="8">
    <source>
        <dbReference type="Proteomes" id="UP000695000"/>
    </source>
</evidence>
<dbReference type="PROSITE" id="PS50940">
    <property type="entry name" value="CHIT_BIND_II"/>
    <property type="match status" value="3"/>
</dbReference>
<dbReference type="Gene3D" id="2.170.140.10">
    <property type="entry name" value="Chitin binding domain"/>
    <property type="match status" value="3"/>
</dbReference>
<dbReference type="RefSeq" id="XP_017774814.1">
    <property type="nucleotide sequence ID" value="XM_017919325.1"/>
</dbReference>
<dbReference type="GeneID" id="108561409"/>
<proteinExistence type="predicted"/>
<feature type="domain" description="Chitin-binding type-2" evidence="7">
    <location>
        <begin position="55"/>
        <end position="111"/>
    </location>
</feature>
<dbReference type="Proteomes" id="UP000695000">
    <property type="component" value="Unplaced"/>
</dbReference>
<evidence type="ECO:0000256" key="6">
    <source>
        <dbReference type="SAM" id="SignalP"/>
    </source>
</evidence>
<evidence type="ECO:0000256" key="5">
    <source>
        <dbReference type="ARBA" id="ARBA00023180"/>
    </source>
</evidence>
<gene>
    <name evidence="9" type="primary">LOC108561409</name>
</gene>
<dbReference type="PANTHER" id="PTHR23301">
    <property type="entry name" value="CHITIN BINDING PERITROPHIN-A"/>
    <property type="match status" value="1"/>
</dbReference>
<feature type="domain" description="Chitin-binding type-2" evidence="7">
    <location>
        <begin position="184"/>
        <end position="248"/>
    </location>
</feature>
<protein>
    <submittedName>
        <fullName evidence="9">Chondroitin proteoglycan 2-like</fullName>
    </submittedName>
</protein>
<name>A0ABM1MJR4_NICVS</name>
<evidence type="ECO:0000259" key="7">
    <source>
        <dbReference type="PROSITE" id="PS50940"/>
    </source>
</evidence>
<dbReference type="InterPro" id="IPR051940">
    <property type="entry name" value="Chitin_bind-dev_reg"/>
</dbReference>
<dbReference type="SUPFAM" id="SSF57625">
    <property type="entry name" value="Invertebrate chitin-binding proteins"/>
    <property type="match status" value="3"/>
</dbReference>
<feature type="signal peptide" evidence="6">
    <location>
        <begin position="1"/>
        <end position="24"/>
    </location>
</feature>
<keyword evidence="4" id="KW-1015">Disulfide bond</keyword>
<feature type="chain" id="PRO_5046963422" evidence="6">
    <location>
        <begin position="25"/>
        <end position="276"/>
    </location>
</feature>